<dbReference type="AlphaFoldDB" id="A0A371E4S1"/>
<accession>A0A371E4S1</accession>
<protein>
    <recommendedName>
        <fullName evidence="3">Reverse transcriptase Ty1/copia-type domain-containing protein</fullName>
    </recommendedName>
</protein>
<reference evidence="1" key="1">
    <citation type="submission" date="2018-05" db="EMBL/GenBank/DDBJ databases">
        <title>Draft genome of Mucuna pruriens seed.</title>
        <authorList>
            <person name="Nnadi N.E."/>
            <person name="Vos R."/>
            <person name="Hasami M.H."/>
            <person name="Devisetty U.K."/>
            <person name="Aguiy J.C."/>
        </authorList>
    </citation>
    <scope>NUCLEOTIDE SEQUENCE [LARGE SCALE GENOMIC DNA]</scope>
    <source>
        <strain evidence="1">JCA_2017</strain>
    </source>
</reference>
<evidence type="ECO:0000313" key="1">
    <source>
        <dbReference type="EMBL" id="RDX61024.1"/>
    </source>
</evidence>
<dbReference type="Proteomes" id="UP000257109">
    <property type="component" value="Unassembled WGS sequence"/>
</dbReference>
<gene>
    <name evidence="1" type="ORF">CR513_60783</name>
</gene>
<sequence length="81" mass="9510">MGLQKTKLNRCGTIQKHKARLVQKIDYNETFSPIACLDMIRALIALVAKKEWSTYQLDFLHKRFMWSNQKGSSTKEMKAKY</sequence>
<comment type="caution">
    <text evidence="1">The sequence shown here is derived from an EMBL/GenBank/DDBJ whole genome shotgun (WGS) entry which is preliminary data.</text>
</comment>
<dbReference type="EMBL" id="QJKJ01016401">
    <property type="protein sequence ID" value="RDX61024.1"/>
    <property type="molecule type" value="Genomic_DNA"/>
</dbReference>
<organism evidence="1 2">
    <name type="scientific">Mucuna pruriens</name>
    <name type="common">Velvet bean</name>
    <name type="synonym">Dolichos pruriens</name>
    <dbReference type="NCBI Taxonomy" id="157652"/>
    <lineage>
        <taxon>Eukaryota</taxon>
        <taxon>Viridiplantae</taxon>
        <taxon>Streptophyta</taxon>
        <taxon>Embryophyta</taxon>
        <taxon>Tracheophyta</taxon>
        <taxon>Spermatophyta</taxon>
        <taxon>Magnoliopsida</taxon>
        <taxon>eudicotyledons</taxon>
        <taxon>Gunneridae</taxon>
        <taxon>Pentapetalae</taxon>
        <taxon>rosids</taxon>
        <taxon>fabids</taxon>
        <taxon>Fabales</taxon>
        <taxon>Fabaceae</taxon>
        <taxon>Papilionoideae</taxon>
        <taxon>50 kb inversion clade</taxon>
        <taxon>NPAAA clade</taxon>
        <taxon>indigoferoid/millettioid clade</taxon>
        <taxon>Phaseoleae</taxon>
        <taxon>Mucuna</taxon>
    </lineage>
</organism>
<feature type="non-terminal residue" evidence="1">
    <location>
        <position position="1"/>
    </location>
</feature>
<keyword evidence="2" id="KW-1185">Reference proteome</keyword>
<dbReference type="OrthoDB" id="1917367at2759"/>
<evidence type="ECO:0008006" key="3">
    <source>
        <dbReference type="Google" id="ProtNLM"/>
    </source>
</evidence>
<name>A0A371E4S1_MUCPR</name>
<proteinExistence type="predicted"/>
<evidence type="ECO:0000313" key="2">
    <source>
        <dbReference type="Proteomes" id="UP000257109"/>
    </source>
</evidence>